<sequence>MAKLTSRARSLRHEGLENLKVRKASEGERKERLCLGEDERNPKARGEVAVGMKKTMVTWRKVRRLILRGGRWRAKRRKGAPSGKEKSVSVCVQRRGREKKEKRKESNSSQQRESEFTQ</sequence>
<evidence type="ECO:0000313" key="3">
    <source>
        <dbReference type="EMBL" id="CAB4312993.1"/>
    </source>
</evidence>
<keyword evidence="5" id="KW-1185">Reference proteome</keyword>
<name>A0A6J5V0V9_PRUAR</name>
<evidence type="ECO:0000313" key="2">
    <source>
        <dbReference type="EMBL" id="CAB4282579.1"/>
    </source>
</evidence>
<evidence type="ECO:0000313" key="4">
    <source>
        <dbReference type="Proteomes" id="UP000507222"/>
    </source>
</evidence>
<dbReference type="EMBL" id="CAEKKB010000006">
    <property type="protein sequence ID" value="CAB4312993.1"/>
    <property type="molecule type" value="Genomic_DNA"/>
</dbReference>
<reference evidence="5" key="1">
    <citation type="journal article" date="2020" name="Genome Biol.">
        <title>Gamete binning: chromosome-level and haplotype-resolved genome assembly enabled by high-throughput single-cell sequencing of gamete genomes.</title>
        <authorList>
            <person name="Campoy J.A."/>
            <person name="Sun H."/>
            <person name="Goel M."/>
            <person name="Jiao W.-B."/>
            <person name="Folz-Donahue K."/>
            <person name="Wang N."/>
            <person name="Rubio M."/>
            <person name="Liu C."/>
            <person name="Kukat C."/>
            <person name="Ruiz D."/>
            <person name="Huettel B."/>
            <person name="Schneeberger K."/>
        </authorList>
    </citation>
    <scope>NUCLEOTIDE SEQUENCE [LARGE SCALE GENOMIC DNA]</scope>
    <source>
        <strain evidence="5">cv. Rojo Pasion</strain>
    </source>
</reference>
<dbReference type="AlphaFoldDB" id="A0A6J5V0V9"/>
<evidence type="ECO:0000256" key="1">
    <source>
        <dbReference type="SAM" id="MobiDB-lite"/>
    </source>
</evidence>
<dbReference type="EMBL" id="CAEKDK010000006">
    <property type="protein sequence ID" value="CAB4282579.1"/>
    <property type="molecule type" value="Genomic_DNA"/>
</dbReference>
<evidence type="ECO:0000313" key="5">
    <source>
        <dbReference type="Proteomes" id="UP000507245"/>
    </source>
</evidence>
<feature type="compositionally biased region" description="Basic residues" evidence="1">
    <location>
        <begin position="70"/>
        <end position="79"/>
    </location>
</feature>
<protein>
    <submittedName>
        <fullName evidence="2">Uncharacterized protein</fullName>
    </submittedName>
</protein>
<feature type="region of interest" description="Disordered" evidence="1">
    <location>
        <begin position="70"/>
        <end position="118"/>
    </location>
</feature>
<organism evidence="2 4">
    <name type="scientific">Prunus armeniaca</name>
    <name type="common">Apricot</name>
    <name type="synonym">Armeniaca vulgaris</name>
    <dbReference type="NCBI Taxonomy" id="36596"/>
    <lineage>
        <taxon>Eukaryota</taxon>
        <taxon>Viridiplantae</taxon>
        <taxon>Streptophyta</taxon>
        <taxon>Embryophyta</taxon>
        <taxon>Tracheophyta</taxon>
        <taxon>Spermatophyta</taxon>
        <taxon>Magnoliopsida</taxon>
        <taxon>eudicotyledons</taxon>
        <taxon>Gunneridae</taxon>
        <taxon>Pentapetalae</taxon>
        <taxon>rosids</taxon>
        <taxon>fabids</taxon>
        <taxon>Rosales</taxon>
        <taxon>Rosaceae</taxon>
        <taxon>Amygdaloideae</taxon>
        <taxon>Amygdaleae</taxon>
        <taxon>Prunus</taxon>
    </lineage>
</organism>
<reference evidence="2 4" key="2">
    <citation type="submission" date="2020-05" db="EMBL/GenBank/DDBJ databases">
        <authorList>
            <person name="Campoy J."/>
            <person name="Schneeberger K."/>
            <person name="Spophaly S."/>
        </authorList>
    </citation>
    <scope>NUCLEOTIDE SEQUENCE [LARGE SCALE GENOMIC DNA]</scope>
    <source>
        <strain evidence="2">PruArmRojPasFocal</strain>
    </source>
</reference>
<accession>A0A6J5V0V9</accession>
<dbReference type="Proteomes" id="UP000507245">
    <property type="component" value="Unassembled WGS sequence"/>
</dbReference>
<gene>
    <name evidence="2" type="ORF">CURHAP_LOCUS36127</name>
    <name evidence="3" type="ORF">ORAREDHAP_LOCUS35739</name>
</gene>
<proteinExistence type="predicted"/>
<dbReference type="Proteomes" id="UP000507222">
    <property type="component" value="Unassembled WGS sequence"/>
</dbReference>